<evidence type="ECO:0000259" key="3">
    <source>
        <dbReference type="PROSITE" id="PS51910"/>
    </source>
</evidence>
<dbReference type="InterPro" id="IPR029070">
    <property type="entry name" value="Chitinase_insertion_sf"/>
</dbReference>
<protein>
    <recommendedName>
        <fullName evidence="3">GH18 domain-containing protein</fullName>
    </recommendedName>
</protein>
<feature type="domain" description="GH18" evidence="3">
    <location>
        <begin position="23"/>
        <end position="389"/>
    </location>
</feature>
<dbReference type="PANTHER" id="PTHR11177:SF360">
    <property type="entry name" value="CHITINASE 4-RELATED"/>
    <property type="match status" value="1"/>
</dbReference>
<dbReference type="InterPro" id="IPR050314">
    <property type="entry name" value="Glycosyl_Hydrlase_18"/>
</dbReference>
<dbReference type="Gene3D" id="3.20.20.80">
    <property type="entry name" value="Glycosidases"/>
    <property type="match status" value="1"/>
</dbReference>
<dbReference type="CDD" id="cd02872">
    <property type="entry name" value="GH18_chitolectin_chitotriosidase"/>
    <property type="match status" value="1"/>
</dbReference>
<dbReference type="SUPFAM" id="SSF51445">
    <property type="entry name" value="(Trans)glycosidases"/>
    <property type="match status" value="1"/>
</dbReference>
<dbReference type="PANTHER" id="PTHR11177">
    <property type="entry name" value="CHITINASE"/>
    <property type="match status" value="1"/>
</dbReference>
<dbReference type="EnsemblMetazoa" id="AALFPA23_021753.R32205">
    <property type="protein sequence ID" value="AALFPA23_021753.P32205"/>
    <property type="gene ID" value="AALFPA23_021753"/>
</dbReference>
<reference evidence="4" key="2">
    <citation type="submission" date="2025-05" db="UniProtKB">
        <authorList>
            <consortium name="EnsemblMetazoa"/>
        </authorList>
    </citation>
    <scope>IDENTIFICATION</scope>
    <source>
        <strain evidence="4">Foshan</strain>
    </source>
</reference>
<keyword evidence="1 2" id="KW-0732">Signal</keyword>
<dbReference type="PROSITE" id="PS51910">
    <property type="entry name" value="GH18_2"/>
    <property type="match status" value="1"/>
</dbReference>
<keyword evidence="5" id="KW-1185">Reference proteome</keyword>
<dbReference type="RefSeq" id="XP_029722349.2">
    <property type="nucleotide sequence ID" value="XM_029866489.2"/>
</dbReference>
<proteinExistence type="predicted"/>
<evidence type="ECO:0000313" key="4">
    <source>
        <dbReference type="EnsemblMetazoa" id="AALFPA23_021753.P32205"/>
    </source>
</evidence>
<accession>A0ABM1ZUF6</accession>
<dbReference type="InterPro" id="IPR017853">
    <property type="entry name" value="GH"/>
</dbReference>
<dbReference type="Pfam" id="PF00704">
    <property type="entry name" value="Glyco_hydro_18"/>
    <property type="match status" value="1"/>
</dbReference>
<feature type="chain" id="PRO_5047472527" description="GH18 domain-containing protein" evidence="2">
    <location>
        <begin position="22"/>
        <end position="389"/>
    </location>
</feature>
<dbReference type="InterPro" id="IPR001223">
    <property type="entry name" value="Glyco_hydro18_cat"/>
</dbReference>
<name>A0ABM1ZUF6_AEDAL</name>
<organism evidence="4 5">
    <name type="scientific">Aedes albopictus</name>
    <name type="common">Asian tiger mosquito</name>
    <name type="synonym">Stegomyia albopicta</name>
    <dbReference type="NCBI Taxonomy" id="7160"/>
    <lineage>
        <taxon>Eukaryota</taxon>
        <taxon>Metazoa</taxon>
        <taxon>Ecdysozoa</taxon>
        <taxon>Arthropoda</taxon>
        <taxon>Hexapoda</taxon>
        <taxon>Insecta</taxon>
        <taxon>Pterygota</taxon>
        <taxon>Neoptera</taxon>
        <taxon>Endopterygota</taxon>
        <taxon>Diptera</taxon>
        <taxon>Nematocera</taxon>
        <taxon>Culicoidea</taxon>
        <taxon>Culicidae</taxon>
        <taxon>Culicinae</taxon>
        <taxon>Aedini</taxon>
        <taxon>Aedes</taxon>
        <taxon>Stegomyia</taxon>
    </lineage>
</organism>
<dbReference type="SMART" id="SM00636">
    <property type="entry name" value="Glyco_18"/>
    <property type="match status" value="1"/>
</dbReference>
<dbReference type="InterPro" id="IPR011583">
    <property type="entry name" value="Chitinase_II/V-like_cat"/>
</dbReference>
<dbReference type="Gene3D" id="3.10.50.10">
    <property type="match status" value="1"/>
</dbReference>
<dbReference type="Proteomes" id="UP000069940">
    <property type="component" value="Unassembled WGS sequence"/>
</dbReference>
<dbReference type="SUPFAM" id="SSF54556">
    <property type="entry name" value="Chitinase insertion domain"/>
    <property type="match status" value="1"/>
</dbReference>
<evidence type="ECO:0000313" key="5">
    <source>
        <dbReference type="Proteomes" id="UP000069940"/>
    </source>
</evidence>
<sequence length="389" mass="42700">MVAIMIWSIALLLAISCGSFAGKNVVCYYASWATYRPGRGQFEVDNIDPHLCTHLAYAFFGLEADGSVVVLDPWLDLDSGRGNIRRFNELKNVNPNLKTLAAIGGYNQESEVFSRVAADPGLRRAFAENAREFCLLHGFDGLDVGWEFPGQRGGDPDADKGNFVLMLADMKQVFAASGLLLTGALAAAQNIAEISYDIAAVSQHLDFINLMAYDFNGGWNPFTGHNSPLFAGPADGTDFQRTLNVHHSVQYWLQQGAPASKINLGIPFYGRTFTLENAANYGLRAGAVGPGSPGLYTQEAGALAYYEVCAMTLSANWVRHWDHDQRIPFGVIENQWVGYDDAETTNHKCNYIHEQNLAGGMVWSIEKDDFHGYCGPKFTLLTTLRSCLS</sequence>
<reference evidence="5" key="1">
    <citation type="journal article" date="2015" name="Proc. Natl. Acad. Sci. U.S.A.">
        <title>Genome sequence of the Asian Tiger mosquito, Aedes albopictus, reveals insights into its biology, genetics, and evolution.</title>
        <authorList>
            <person name="Chen X.G."/>
            <person name="Jiang X."/>
            <person name="Gu J."/>
            <person name="Xu M."/>
            <person name="Wu Y."/>
            <person name="Deng Y."/>
            <person name="Zhang C."/>
            <person name="Bonizzoni M."/>
            <person name="Dermauw W."/>
            <person name="Vontas J."/>
            <person name="Armbruster P."/>
            <person name="Huang X."/>
            <person name="Yang Y."/>
            <person name="Zhang H."/>
            <person name="He W."/>
            <person name="Peng H."/>
            <person name="Liu Y."/>
            <person name="Wu K."/>
            <person name="Chen J."/>
            <person name="Lirakis M."/>
            <person name="Topalis P."/>
            <person name="Van Leeuwen T."/>
            <person name="Hall A.B."/>
            <person name="Jiang X."/>
            <person name="Thorpe C."/>
            <person name="Mueller R.L."/>
            <person name="Sun C."/>
            <person name="Waterhouse R.M."/>
            <person name="Yan G."/>
            <person name="Tu Z.J."/>
            <person name="Fang X."/>
            <person name="James A.A."/>
        </authorList>
    </citation>
    <scope>NUCLEOTIDE SEQUENCE [LARGE SCALE GENOMIC DNA]</scope>
    <source>
        <strain evidence="5">Foshan</strain>
    </source>
</reference>
<evidence type="ECO:0000256" key="2">
    <source>
        <dbReference type="SAM" id="SignalP"/>
    </source>
</evidence>
<evidence type="ECO:0000256" key="1">
    <source>
        <dbReference type="ARBA" id="ARBA00022729"/>
    </source>
</evidence>
<feature type="signal peptide" evidence="2">
    <location>
        <begin position="1"/>
        <end position="21"/>
    </location>
</feature>
<dbReference type="GeneID" id="109416753"/>